<dbReference type="GO" id="GO:0042254">
    <property type="term" value="P:ribosome biogenesis"/>
    <property type="evidence" value="ECO:0007669"/>
    <property type="project" value="UniProtKB-KW"/>
</dbReference>
<dbReference type="InterPro" id="IPR006073">
    <property type="entry name" value="GTP-bd"/>
</dbReference>
<dbReference type="CDD" id="cd01894">
    <property type="entry name" value="EngA1"/>
    <property type="match status" value="1"/>
</dbReference>
<dbReference type="NCBIfam" id="NF002828">
    <property type="entry name" value="PRK03003.1"/>
    <property type="match status" value="1"/>
</dbReference>
<reference evidence="15" key="1">
    <citation type="submission" date="2016-10" db="EMBL/GenBank/DDBJ databases">
        <authorList>
            <person name="Varghese N."/>
            <person name="Submissions S."/>
        </authorList>
    </citation>
    <scope>NUCLEOTIDE SEQUENCE [LARGE SCALE GENOMIC DNA]</scope>
    <source>
        <strain evidence="15">CGMCC 4.3506</strain>
    </source>
</reference>
<organism evidence="14 15">
    <name type="scientific">Lentzea fradiae</name>
    <dbReference type="NCBI Taxonomy" id="200378"/>
    <lineage>
        <taxon>Bacteria</taxon>
        <taxon>Bacillati</taxon>
        <taxon>Actinomycetota</taxon>
        <taxon>Actinomycetes</taxon>
        <taxon>Pseudonocardiales</taxon>
        <taxon>Pseudonocardiaceae</taxon>
        <taxon>Lentzea</taxon>
    </lineage>
</organism>
<dbReference type="FunFam" id="3.40.50.300:FF:000040">
    <property type="entry name" value="GTPase Der"/>
    <property type="match status" value="1"/>
</dbReference>
<dbReference type="AlphaFoldDB" id="A0A1G7XLH6"/>
<dbReference type="InterPro" id="IPR005225">
    <property type="entry name" value="Small_GTP-bd"/>
</dbReference>
<comment type="function">
    <text evidence="8 9 11">GTPase that plays an essential role in the late steps of ribosome biogenesis.</text>
</comment>
<evidence type="ECO:0000256" key="6">
    <source>
        <dbReference type="ARBA" id="ARBA00023134"/>
    </source>
</evidence>
<evidence type="ECO:0000256" key="10">
    <source>
        <dbReference type="PROSITE-ProRule" id="PRU01049"/>
    </source>
</evidence>
<feature type="binding site" evidence="9">
    <location>
        <begin position="86"/>
        <end position="90"/>
    </location>
    <ligand>
        <name>GTP</name>
        <dbReference type="ChEBI" id="CHEBI:37565"/>
        <label>1</label>
    </ligand>
</feature>
<dbReference type="InterPro" id="IPR016484">
    <property type="entry name" value="GTPase_Der"/>
</dbReference>
<dbReference type="GO" id="GO:0043022">
    <property type="term" value="F:ribosome binding"/>
    <property type="evidence" value="ECO:0007669"/>
    <property type="project" value="TreeGrafter"/>
</dbReference>
<dbReference type="PANTHER" id="PTHR43834">
    <property type="entry name" value="GTPASE DER"/>
    <property type="match status" value="1"/>
</dbReference>
<dbReference type="PANTHER" id="PTHR43834:SF6">
    <property type="entry name" value="GTPASE DER"/>
    <property type="match status" value="1"/>
</dbReference>
<evidence type="ECO:0000256" key="3">
    <source>
        <dbReference type="ARBA" id="ARBA00022517"/>
    </source>
</evidence>
<dbReference type="PIRSF" id="PIRSF006485">
    <property type="entry name" value="GTP-binding_EngA"/>
    <property type="match status" value="1"/>
</dbReference>
<evidence type="ECO:0000256" key="9">
    <source>
        <dbReference type="HAMAP-Rule" id="MF_00195"/>
    </source>
</evidence>
<dbReference type="Gene3D" id="3.30.300.20">
    <property type="match status" value="1"/>
</dbReference>
<evidence type="ECO:0000259" key="13">
    <source>
        <dbReference type="PROSITE" id="PS51712"/>
    </source>
</evidence>
<dbReference type="InterPro" id="IPR027417">
    <property type="entry name" value="P-loop_NTPase"/>
</dbReference>
<dbReference type="Pfam" id="PF01926">
    <property type="entry name" value="MMR_HSR1"/>
    <property type="match status" value="2"/>
</dbReference>
<dbReference type="Gene3D" id="3.40.50.300">
    <property type="entry name" value="P-loop containing nucleotide triphosphate hydrolases"/>
    <property type="match status" value="2"/>
</dbReference>
<dbReference type="FunFam" id="3.30.300.20:FF:000004">
    <property type="entry name" value="GTPase Der"/>
    <property type="match status" value="1"/>
</dbReference>
<evidence type="ECO:0000256" key="2">
    <source>
        <dbReference type="ARBA" id="ARBA00020953"/>
    </source>
</evidence>
<dbReference type="GO" id="GO:0005525">
    <property type="term" value="F:GTP binding"/>
    <property type="evidence" value="ECO:0007669"/>
    <property type="project" value="UniProtKB-UniRule"/>
</dbReference>
<dbReference type="RefSeq" id="WP_090054050.1">
    <property type="nucleotide sequence ID" value="NZ_FNCC01000012.1"/>
</dbReference>
<dbReference type="InterPro" id="IPR031166">
    <property type="entry name" value="G_ENGA"/>
</dbReference>
<dbReference type="NCBIfam" id="TIGR00231">
    <property type="entry name" value="small_GTP"/>
    <property type="match status" value="2"/>
</dbReference>
<feature type="region of interest" description="Disordered" evidence="12">
    <location>
        <begin position="1"/>
        <end position="33"/>
    </location>
</feature>
<feature type="binding site" evidence="9">
    <location>
        <begin position="39"/>
        <end position="46"/>
    </location>
    <ligand>
        <name>GTP</name>
        <dbReference type="ChEBI" id="CHEBI:37565"/>
        <label>1</label>
    </ligand>
</feature>
<dbReference type="NCBIfam" id="TIGR03594">
    <property type="entry name" value="GTPase_EngA"/>
    <property type="match status" value="1"/>
</dbReference>
<comment type="caution">
    <text evidence="9">Lacks conserved residue(s) required for the propagation of feature annotation.</text>
</comment>
<evidence type="ECO:0000256" key="7">
    <source>
        <dbReference type="ARBA" id="ARBA00032345"/>
    </source>
</evidence>
<dbReference type="HAMAP" id="MF_00195">
    <property type="entry name" value="GTPase_Der"/>
    <property type="match status" value="1"/>
</dbReference>
<dbReference type="PRINTS" id="PR00326">
    <property type="entry name" value="GTP1OBG"/>
</dbReference>
<evidence type="ECO:0000256" key="11">
    <source>
        <dbReference type="RuleBase" id="RU004481"/>
    </source>
</evidence>
<evidence type="ECO:0000256" key="1">
    <source>
        <dbReference type="ARBA" id="ARBA00008279"/>
    </source>
</evidence>
<evidence type="ECO:0000313" key="15">
    <source>
        <dbReference type="Proteomes" id="UP000199623"/>
    </source>
</evidence>
<evidence type="ECO:0000256" key="12">
    <source>
        <dbReference type="SAM" id="MobiDB-lite"/>
    </source>
</evidence>
<feature type="binding site" evidence="9">
    <location>
        <begin position="326"/>
        <end position="329"/>
    </location>
    <ligand>
        <name>GTP</name>
        <dbReference type="ChEBI" id="CHEBI:37565"/>
        <label>2</label>
    </ligand>
</feature>
<keyword evidence="3 9" id="KW-0690">Ribosome biogenesis</keyword>
<gene>
    <name evidence="9" type="primary">der</name>
    <name evidence="14" type="ORF">SAMN05216553_11285</name>
</gene>
<feature type="domain" description="EngA-type G" evidence="13">
    <location>
        <begin position="33"/>
        <end position="196"/>
    </location>
</feature>
<comment type="subunit">
    <text evidence="9">Associates with the 50S ribosomal subunit.</text>
</comment>
<accession>A0A1G7XLH6</accession>
<feature type="domain" description="EngA-type G" evidence="13">
    <location>
        <begin position="208"/>
        <end position="381"/>
    </location>
</feature>
<dbReference type="STRING" id="200378.SAMN05216553_11285"/>
<keyword evidence="6 9" id="KW-0342">GTP-binding</keyword>
<evidence type="ECO:0000256" key="4">
    <source>
        <dbReference type="ARBA" id="ARBA00022737"/>
    </source>
</evidence>
<keyword evidence="15" id="KW-1185">Reference proteome</keyword>
<name>A0A1G7XLH6_9PSEU</name>
<sequence>MTDLDGTWEDEADWSAFDGLDSEDGEDTTPPQPVLAVVGRPNVGKSTLVNRIIGRREAVVQDVPGVTRDRVAYDALWNGRKFTVVDTGGWEPDAQGLQAAVAAQAELAMATADVILVVVDATVGATATEEAVAKVLRRSKKPVILCASKVDDDRLTADVASLWSLGLGEPFPVSGLHGRGSGDLLDVILQKLPETPRDDFGARSGGPRRVALVGKPNVGKSSLLNRLTGENRSVVDSVAGTTVDPVDSLVELDGEIWRFVDTAGLRKRVKFESGAEYYASLRTKSAIETAEVAIVLLDAHEPLSEQDLRVLTMVVESGRACVLAFNKWDLVDEDRRNEMIRELERGLVRVPWADKVNISALTGRAVHKLAPALRTALNSWDTRVPTGRLNQWLSDLIAATPPPVRGGKQPKVLFATQASTRPPTFVLFTTGFLEASYRRFIERKLREEFGFEGSPVRISVRVREKKKAGSGKK</sequence>
<protein>
    <recommendedName>
        <fullName evidence="2 9">GTPase Der</fullName>
    </recommendedName>
    <alternativeName>
        <fullName evidence="7 9">GTP-binding protein EngA</fullName>
    </alternativeName>
</protein>
<evidence type="ECO:0000313" key="14">
    <source>
        <dbReference type="EMBL" id="SDG84961.1"/>
    </source>
</evidence>
<dbReference type="PROSITE" id="PS51712">
    <property type="entry name" value="G_ENGA"/>
    <property type="match status" value="2"/>
</dbReference>
<keyword evidence="5 9" id="KW-0547">Nucleotide-binding</keyword>
<evidence type="ECO:0000256" key="5">
    <source>
        <dbReference type="ARBA" id="ARBA00022741"/>
    </source>
</evidence>
<dbReference type="OrthoDB" id="9805918at2"/>
<dbReference type="SUPFAM" id="SSF52540">
    <property type="entry name" value="P-loop containing nucleoside triphosphate hydrolases"/>
    <property type="match status" value="2"/>
</dbReference>
<dbReference type="InterPro" id="IPR032859">
    <property type="entry name" value="KH_dom-like"/>
</dbReference>
<feature type="compositionally biased region" description="Acidic residues" evidence="12">
    <location>
        <begin position="1"/>
        <end position="13"/>
    </location>
</feature>
<evidence type="ECO:0000256" key="8">
    <source>
        <dbReference type="ARBA" id="ARBA00053470"/>
    </source>
</evidence>
<feature type="binding site" evidence="9">
    <location>
        <begin position="214"/>
        <end position="221"/>
    </location>
    <ligand>
        <name>GTP</name>
        <dbReference type="ChEBI" id="CHEBI:37565"/>
        <label>2</label>
    </ligand>
</feature>
<dbReference type="Pfam" id="PF14714">
    <property type="entry name" value="KH_dom-like"/>
    <property type="match status" value="1"/>
</dbReference>
<dbReference type="SMART" id="SM00382">
    <property type="entry name" value="AAA"/>
    <property type="match status" value="2"/>
</dbReference>
<comment type="similarity">
    <text evidence="1 9 10 11">Belongs to the TRAFAC class TrmE-Era-EngA-EngB-Septin-like GTPase superfamily. EngA (Der) GTPase family.</text>
</comment>
<dbReference type="FunFam" id="3.40.50.300:FF:000057">
    <property type="entry name" value="GTPase Der"/>
    <property type="match status" value="1"/>
</dbReference>
<dbReference type="CDD" id="cd01895">
    <property type="entry name" value="EngA2"/>
    <property type="match status" value="1"/>
</dbReference>
<dbReference type="Proteomes" id="UP000199623">
    <property type="component" value="Unassembled WGS sequence"/>
</dbReference>
<proteinExistence type="inferred from homology"/>
<dbReference type="InterPro" id="IPR003593">
    <property type="entry name" value="AAA+_ATPase"/>
</dbReference>
<dbReference type="InterPro" id="IPR015946">
    <property type="entry name" value="KH_dom-like_a/b"/>
</dbReference>
<feature type="binding site" evidence="9">
    <location>
        <begin position="261"/>
        <end position="265"/>
    </location>
    <ligand>
        <name>GTP</name>
        <dbReference type="ChEBI" id="CHEBI:37565"/>
        <label>2</label>
    </ligand>
</feature>
<keyword evidence="4 11" id="KW-0677">Repeat</keyword>
<dbReference type="EMBL" id="FNCC01000012">
    <property type="protein sequence ID" value="SDG84961.1"/>
    <property type="molecule type" value="Genomic_DNA"/>
</dbReference>